<dbReference type="CDD" id="cd00010">
    <property type="entry name" value="AAI_LTSS"/>
    <property type="match status" value="1"/>
</dbReference>
<reference evidence="4 5" key="1">
    <citation type="submission" date="2024-09" db="EMBL/GenBank/DDBJ databases">
        <title>Chromosome-scale assembly of Riccia sorocarpa.</title>
        <authorList>
            <person name="Paukszto L."/>
        </authorList>
    </citation>
    <scope>NUCLEOTIDE SEQUENCE [LARGE SCALE GENOMIC DNA]</scope>
    <source>
        <strain evidence="4">LP-2024</strain>
        <tissue evidence="4">Aerial parts of the thallus</tissue>
    </source>
</reference>
<feature type="domain" description="Bifunctional inhibitor/plant lipid transfer protein/seed storage helical" evidence="3">
    <location>
        <begin position="28"/>
        <end position="99"/>
    </location>
</feature>
<dbReference type="EMBL" id="JBJQOH010000001">
    <property type="protein sequence ID" value="KAL3701517.1"/>
    <property type="molecule type" value="Genomic_DNA"/>
</dbReference>
<sequence length="174" mass="18982">MATRVLLVLTQLIVALTCVTSPAAASGCDTSQLIPCLPAARANPEPPSSQCCSLIHTITSECLCAALQSTVAKIEGVDIKTALQLPHKCGKSLPKGTKCGDVSVPTSMTREGRHMERTEDDKENPLDGEIPMEQEMEHPKMEKETMKDHEEQKSVNKDGMEHTMKPQMENGMEH</sequence>
<evidence type="ECO:0000259" key="3">
    <source>
        <dbReference type="SMART" id="SM00499"/>
    </source>
</evidence>
<accession>A0ABD3IH32</accession>
<dbReference type="InterPro" id="IPR036312">
    <property type="entry name" value="Bifun_inhib/LTP/seed_sf"/>
</dbReference>
<dbReference type="PANTHER" id="PTHR33122:SF13">
    <property type="entry name" value="BIFUNCTIONAL INHIBITOR_LIPID-TRANSFER PROTEIN_SEED STORAGE 2S ALBUMIN SUPERFAMILY PROTEIN"/>
    <property type="match status" value="1"/>
</dbReference>
<protein>
    <recommendedName>
        <fullName evidence="3">Bifunctional inhibitor/plant lipid transfer protein/seed storage helical domain-containing protein</fullName>
    </recommendedName>
</protein>
<dbReference type="Proteomes" id="UP001633002">
    <property type="component" value="Unassembled WGS sequence"/>
</dbReference>
<evidence type="ECO:0000256" key="2">
    <source>
        <dbReference type="SAM" id="SignalP"/>
    </source>
</evidence>
<keyword evidence="2" id="KW-0732">Signal</keyword>
<dbReference type="PROSITE" id="PS51257">
    <property type="entry name" value="PROKAR_LIPOPROTEIN"/>
    <property type="match status" value="1"/>
</dbReference>
<dbReference type="AlphaFoldDB" id="A0ABD3IH32"/>
<proteinExistence type="predicted"/>
<dbReference type="PANTHER" id="PTHR33122">
    <property type="entry name" value="LIPID BINDING PROTEIN-RELATED"/>
    <property type="match status" value="1"/>
</dbReference>
<name>A0ABD3IH32_9MARC</name>
<evidence type="ECO:0000313" key="4">
    <source>
        <dbReference type="EMBL" id="KAL3701517.1"/>
    </source>
</evidence>
<gene>
    <name evidence="4" type="ORF">R1sor_019539</name>
</gene>
<dbReference type="InterPro" id="IPR039265">
    <property type="entry name" value="DIR1-like"/>
</dbReference>
<dbReference type="Pfam" id="PF00234">
    <property type="entry name" value="Tryp_alpha_amyl"/>
    <property type="match status" value="1"/>
</dbReference>
<feature type="compositionally biased region" description="Basic and acidic residues" evidence="1">
    <location>
        <begin position="110"/>
        <end position="125"/>
    </location>
</feature>
<feature type="region of interest" description="Disordered" evidence="1">
    <location>
        <begin position="100"/>
        <end position="174"/>
    </location>
</feature>
<organism evidence="4 5">
    <name type="scientific">Riccia sorocarpa</name>
    <dbReference type="NCBI Taxonomy" id="122646"/>
    <lineage>
        <taxon>Eukaryota</taxon>
        <taxon>Viridiplantae</taxon>
        <taxon>Streptophyta</taxon>
        <taxon>Embryophyta</taxon>
        <taxon>Marchantiophyta</taxon>
        <taxon>Marchantiopsida</taxon>
        <taxon>Marchantiidae</taxon>
        <taxon>Marchantiales</taxon>
        <taxon>Ricciaceae</taxon>
        <taxon>Riccia</taxon>
    </lineage>
</organism>
<feature type="signal peptide" evidence="2">
    <location>
        <begin position="1"/>
        <end position="25"/>
    </location>
</feature>
<evidence type="ECO:0000313" key="5">
    <source>
        <dbReference type="Proteomes" id="UP001633002"/>
    </source>
</evidence>
<dbReference type="InterPro" id="IPR016140">
    <property type="entry name" value="Bifunc_inhib/LTP/seed_store"/>
</dbReference>
<evidence type="ECO:0000256" key="1">
    <source>
        <dbReference type="SAM" id="MobiDB-lite"/>
    </source>
</evidence>
<feature type="compositionally biased region" description="Basic and acidic residues" evidence="1">
    <location>
        <begin position="135"/>
        <end position="164"/>
    </location>
</feature>
<dbReference type="SUPFAM" id="SSF47699">
    <property type="entry name" value="Bifunctional inhibitor/lipid-transfer protein/seed storage 2S albumin"/>
    <property type="match status" value="1"/>
</dbReference>
<dbReference type="SMART" id="SM00499">
    <property type="entry name" value="AAI"/>
    <property type="match status" value="1"/>
</dbReference>
<keyword evidence="5" id="KW-1185">Reference proteome</keyword>
<feature type="chain" id="PRO_5044874471" description="Bifunctional inhibitor/plant lipid transfer protein/seed storage helical domain-containing protein" evidence="2">
    <location>
        <begin position="26"/>
        <end position="174"/>
    </location>
</feature>
<comment type="caution">
    <text evidence="4">The sequence shown here is derived from an EMBL/GenBank/DDBJ whole genome shotgun (WGS) entry which is preliminary data.</text>
</comment>
<dbReference type="Gene3D" id="1.10.110.10">
    <property type="entry name" value="Plant lipid-transfer and hydrophobic proteins"/>
    <property type="match status" value="1"/>
</dbReference>